<dbReference type="CDD" id="cd00200">
    <property type="entry name" value="WD40"/>
    <property type="match status" value="1"/>
</dbReference>
<dbReference type="PROSITE" id="PS00678">
    <property type="entry name" value="WD_REPEATS_1"/>
    <property type="match status" value="1"/>
</dbReference>
<keyword evidence="6" id="KW-1185">Reference proteome</keyword>
<dbReference type="RefSeq" id="XP_001327830.1">
    <property type="nucleotide sequence ID" value="XM_001327795.1"/>
</dbReference>
<feature type="repeat" description="WD" evidence="3">
    <location>
        <begin position="246"/>
        <end position="287"/>
    </location>
</feature>
<dbReference type="VEuPathDB" id="TrichDB:TVAG_208860"/>
<evidence type="ECO:0000256" key="3">
    <source>
        <dbReference type="PROSITE-ProRule" id="PRU00221"/>
    </source>
</evidence>
<reference evidence="5" key="2">
    <citation type="journal article" date="2007" name="Science">
        <title>Draft genome sequence of the sexually transmitted pathogen Trichomonas vaginalis.</title>
        <authorList>
            <person name="Carlton J.M."/>
            <person name="Hirt R.P."/>
            <person name="Silva J.C."/>
            <person name="Delcher A.L."/>
            <person name="Schatz M."/>
            <person name="Zhao Q."/>
            <person name="Wortman J.R."/>
            <person name="Bidwell S.L."/>
            <person name="Alsmark U.C.M."/>
            <person name="Besteiro S."/>
            <person name="Sicheritz-Ponten T."/>
            <person name="Noel C.J."/>
            <person name="Dacks J.B."/>
            <person name="Foster P.G."/>
            <person name="Simillion C."/>
            <person name="Van de Peer Y."/>
            <person name="Miranda-Saavedra D."/>
            <person name="Barton G.J."/>
            <person name="Westrop G.D."/>
            <person name="Mueller S."/>
            <person name="Dessi D."/>
            <person name="Fiori P.L."/>
            <person name="Ren Q."/>
            <person name="Paulsen I."/>
            <person name="Zhang H."/>
            <person name="Bastida-Corcuera F.D."/>
            <person name="Simoes-Barbosa A."/>
            <person name="Brown M.T."/>
            <person name="Hayes R.D."/>
            <person name="Mukherjee M."/>
            <person name="Okumura C.Y."/>
            <person name="Schneider R."/>
            <person name="Smith A.J."/>
            <person name="Vanacova S."/>
            <person name="Villalvazo M."/>
            <person name="Haas B.J."/>
            <person name="Pertea M."/>
            <person name="Feldblyum T.V."/>
            <person name="Utterback T.R."/>
            <person name="Shu C.L."/>
            <person name="Osoegawa K."/>
            <person name="de Jong P.J."/>
            <person name="Hrdy I."/>
            <person name="Horvathova L."/>
            <person name="Zubacova Z."/>
            <person name="Dolezal P."/>
            <person name="Malik S.B."/>
            <person name="Logsdon J.M. Jr."/>
            <person name="Henze K."/>
            <person name="Gupta A."/>
            <person name="Wang C.C."/>
            <person name="Dunne R.L."/>
            <person name="Upcroft J.A."/>
            <person name="Upcroft P."/>
            <person name="White O."/>
            <person name="Salzberg S.L."/>
            <person name="Tang P."/>
            <person name="Chiu C.-H."/>
            <person name="Lee Y.-S."/>
            <person name="Embley T.M."/>
            <person name="Coombs G.H."/>
            <person name="Mottram J.C."/>
            <person name="Tachezy J."/>
            <person name="Fraser-Liggett C.M."/>
            <person name="Johnson P.J."/>
        </authorList>
    </citation>
    <scope>NUCLEOTIDE SEQUENCE [LARGE SCALE GENOMIC DNA]</scope>
    <source>
        <strain evidence="5">G3</strain>
    </source>
</reference>
<keyword evidence="2" id="KW-0677">Repeat</keyword>
<dbReference type="InterPro" id="IPR019775">
    <property type="entry name" value="WD40_repeat_CS"/>
</dbReference>
<feature type="repeat" description="WD" evidence="3">
    <location>
        <begin position="425"/>
        <end position="459"/>
    </location>
</feature>
<feature type="coiled-coil region" evidence="4">
    <location>
        <begin position="22"/>
        <end position="49"/>
    </location>
</feature>
<evidence type="ECO:0000256" key="1">
    <source>
        <dbReference type="ARBA" id="ARBA00022574"/>
    </source>
</evidence>
<reference evidence="5" key="1">
    <citation type="submission" date="2006-10" db="EMBL/GenBank/DDBJ databases">
        <authorList>
            <person name="Amadeo P."/>
            <person name="Zhao Q."/>
            <person name="Wortman J."/>
            <person name="Fraser-Liggett C."/>
            <person name="Carlton J."/>
        </authorList>
    </citation>
    <scope>NUCLEOTIDE SEQUENCE</scope>
    <source>
        <strain evidence="5">G3</strain>
    </source>
</reference>
<dbReference type="STRING" id="5722.A2DVC8"/>
<dbReference type="Pfam" id="PF00400">
    <property type="entry name" value="WD40"/>
    <property type="match status" value="4"/>
</dbReference>
<evidence type="ECO:0000313" key="5">
    <source>
        <dbReference type="EMBL" id="EAY15607.1"/>
    </source>
</evidence>
<dbReference type="PROSITE" id="PS50294">
    <property type="entry name" value="WD_REPEATS_REGION"/>
    <property type="match status" value="2"/>
</dbReference>
<keyword evidence="4" id="KW-0175">Coiled coil</keyword>
<evidence type="ECO:0000256" key="4">
    <source>
        <dbReference type="SAM" id="Coils"/>
    </source>
</evidence>
<accession>A2DVC8</accession>
<dbReference type="PRINTS" id="PR00320">
    <property type="entry name" value="GPROTEINBRPT"/>
</dbReference>
<dbReference type="PANTHER" id="PTHR19846:SF6">
    <property type="entry name" value="F-BOX DOMAIN-CONTAINING PROTEIN"/>
    <property type="match status" value="1"/>
</dbReference>
<dbReference type="SMR" id="A2DVC8"/>
<dbReference type="EMBL" id="DS113253">
    <property type="protein sequence ID" value="EAY15607.1"/>
    <property type="molecule type" value="Genomic_DNA"/>
</dbReference>
<gene>
    <name evidence="5" type="ORF">TVAG_208860</name>
</gene>
<dbReference type="PANTHER" id="PTHR19846">
    <property type="entry name" value="WD40 REPEAT PROTEIN"/>
    <property type="match status" value="1"/>
</dbReference>
<dbReference type="AlphaFoldDB" id="A2DVC8"/>
<dbReference type="SMART" id="SM00320">
    <property type="entry name" value="WD40"/>
    <property type="match status" value="7"/>
</dbReference>
<evidence type="ECO:0000313" key="6">
    <source>
        <dbReference type="Proteomes" id="UP000001542"/>
    </source>
</evidence>
<protein>
    <submittedName>
        <fullName evidence="5">Uncharacterized protein</fullName>
    </submittedName>
</protein>
<dbReference type="InParanoid" id="A2DVC8"/>
<sequence>MFKRDELPLETSFGVSETTAKVSKINELIEHYTESILKLKNEIMELQNFTAQSRILNAQFTDDFQYILLYKQMLSAEVSKLKSMNPYASAGIIPQQPAPQYQTDVSCAACPAPPMPQQPQYQDYQNNRQNVTTSDFPYTIESTNPFFNKNTVVIRYLIDVRSVICAVQFDPTGRFFAFSSPRNLHIVDVNDGSLFCSAEICSNLPRAECHSRDLKFSPDGTMIAVAIAPSSIGIFSLQTQTIVNTLDGHVKNVSSLLFTADSSRLISGGSDGIICIWDMKTMKLIKSISNGTIDQDAQTNKDGAIASIVSGPGGAYFAVGFSNGNVGIFDRNFDHQIFTFQAHNEMILSLSITLKGELVTASGDKTLKVWQITNSGAQFKRTIEGHTNFVTCACTSYTSNVLISGSKDETIRACNYEKNTHLFTAKVHTNTVLGIAHHPKENMFVTSSGDGFVIAWSYRLPPTF</sequence>
<dbReference type="PROSITE" id="PS50082">
    <property type="entry name" value="WD_REPEATS_2"/>
    <property type="match status" value="3"/>
</dbReference>
<dbReference type="InterPro" id="IPR036322">
    <property type="entry name" value="WD40_repeat_dom_sf"/>
</dbReference>
<feature type="repeat" description="WD" evidence="3">
    <location>
        <begin position="340"/>
        <end position="380"/>
    </location>
</feature>
<evidence type="ECO:0000256" key="2">
    <source>
        <dbReference type="ARBA" id="ARBA00022737"/>
    </source>
</evidence>
<dbReference type="eggNOG" id="KOG0266">
    <property type="taxonomic scope" value="Eukaryota"/>
</dbReference>
<dbReference type="Gene3D" id="2.130.10.10">
    <property type="entry name" value="YVTN repeat-like/Quinoprotein amine dehydrogenase"/>
    <property type="match status" value="1"/>
</dbReference>
<dbReference type="InterPro" id="IPR015943">
    <property type="entry name" value="WD40/YVTN_repeat-like_dom_sf"/>
</dbReference>
<dbReference type="KEGG" id="tva:4773605"/>
<dbReference type="InterPro" id="IPR020472">
    <property type="entry name" value="WD40_PAC1"/>
</dbReference>
<name>A2DVC8_TRIV3</name>
<dbReference type="VEuPathDB" id="TrichDB:TVAGG3_0335160"/>
<dbReference type="OrthoDB" id="17410at2759"/>
<dbReference type="InterPro" id="IPR001680">
    <property type="entry name" value="WD40_rpt"/>
</dbReference>
<dbReference type="SUPFAM" id="SSF50978">
    <property type="entry name" value="WD40 repeat-like"/>
    <property type="match status" value="1"/>
</dbReference>
<dbReference type="Proteomes" id="UP000001542">
    <property type="component" value="Unassembled WGS sequence"/>
</dbReference>
<organism evidence="5 6">
    <name type="scientific">Trichomonas vaginalis (strain ATCC PRA-98 / G3)</name>
    <dbReference type="NCBI Taxonomy" id="412133"/>
    <lineage>
        <taxon>Eukaryota</taxon>
        <taxon>Metamonada</taxon>
        <taxon>Parabasalia</taxon>
        <taxon>Trichomonadida</taxon>
        <taxon>Trichomonadidae</taxon>
        <taxon>Trichomonas</taxon>
    </lineage>
</organism>
<keyword evidence="1 3" id="KW-0853">WD repeat</keyword>
<proteinExistence type="predicted"/>